<dbReference type="AlphaFoldDB" id="A0AAV2DUZ9"/>
<protein>
    <submittedName>
        <fullName evidence="2">Uncharacterized protein</fullName>
    </submittedName>
</protein>
<evidence type="ECO:0000313" key="2">
    <source>
        <dbReference type="EMBL" id="CAL1377349.1"/>
    </source>
</evidence>
<feature type="region of interest" description="Disordered" evidence="1">
    <location>
        <begin position="113"/>
        <end position="132"/>
    </location>
</feature>
<feature type="region of interest" description="Disordered" evidence="1">
    <location>
        <begin position="1"/>
        <end position="20"/>
    </location>
</feature>
<accession>A0AAV2DUZ9</accession>
<reference evidence="2 3" key="1">
    <citation type="submission" date="2024-04" db="EMBL/GenBank/DDBJ databases">
        <authorList>
            <person name="Fracassetti M."/>
        </authorList>
    </citation>
    <scope>NUCLEOTIDE SEQUENCE [LARGE SCALE GENOMIC DNA]</scope>
</reference>
<dbReference type="Proteomes" id="UP001497516">
    <property type="component" value="Chromosome 3"/>
</dbReference>
<evidence type="ECO:0000256" key="1">
    <source>
        <dbReference type="SAM" id="MobiDB-lite"/>
    </source>
</evidence>
<evidence type="ECO:0000313" key="3">
    <source>
        <dbReference type="Proteomes" id="UP001497516"/>
    </source>
</evidence>
<organism evidence="2 3">
    <name type="scientific">Linum trigynum</name>
    <dbReference type="NCBI Taxonomy" id="586398"/>
    <lineage>
        <taxon>Eukaryota</taxon>
        <taxon>Viridiplantae</taxon>
        <taxon>Streptophyta</taxon>
        <taxon>Embryophyta</taxon>
        <taxon>Tracheophyta</taxon>
        <taxon>Spermatophyta</taxon>
        <taxon>Magnoliopsida</taxon>
        <taxon>eudicotyledons</taxon>
        <taxon>Gunneridae</taxon>
        <taxon>Pentapetalae</taxon>
        <taxon>rosids</taxon>
        <taxon>fabids</taxon>
        <taxon>Malpighiales</taxon>
        <taxon>Linaceae</taxon>
        <taxon>Linum</taxon>
    </lineage>
</organism>
<sequence length="132" mass="15169">MRHEQTEDKQPTGPHELWCHNRPTFWDDDGLGRCDKEGRPDPAGEPRGQRAELVTKGMTLGQEKPGWTGLWAVLGTRRRTLGQERLGRTGLRTSWRTVLETDLLTGRRRAQNLVQGERSRTQLKWSPSLEKD</sequence>
<name>A0AAV2DUZ9_9ROSI</name>
<keyword evidence="3" id="KW-1185">Reference proteome</keyword>
<feature type="region of interest" description="Disordered" evidence="1">
    <location>
        <begin position="30"/>
        <end position="49"/>
    </location>
</feature>
<proteinExistence type="predicted"/>
<dbReference type="EMBL" id="OZ034816">
    <property type="protein sequence ID" value="CAL1377349.1"/>
    <property type="molecule type" value="Genomic_DNA"/>
</dbReference>
<gene>
    <name evidence="2" type="ORF">LTRI10_LOCUS19007</name>
</gene>
<feature type="compositionally biased region" description="Basic and acidic residues" evidence="1">
    <location>
        <begin position="1"/>
        <end position="10"/>
    </location>
</feature>